<evidence type="ECO:0000256" key="4">
    <source>
        <dbReference type="ARBA" id="ARBA00022544"/>
    </source>
</evidence>
<comment type="similarity">
    <text evidence="2">Belongs to the amino acid-polyamine-organocation (APC) superfamily. Spore germination protein (SGP) (TC 2.A.3.9) family.</text>
</comment>
<organism evidence="9 10">
    <name type="scientific">Paenibacillus harenae</name>
    <dbReference type="NCBI Taxonomy" id="306543"/>
    <lineage>
        <taxon>Bacteria</taxon>
        <taxon>Bacillati</taxon>
        <taxon>Bacillota</taxon>
        <taxon>Bacilli</taxon>
        <taxon>Bacillales</taxon>
        <taxon>Paenibacillaceae</taxon>
        <taxon>Paenibacillus</taxon>
    </lineage>
</organism>
<evidence type="ECO:0000256" key="3">
    <source>
        <dbReference type="ARBA" id="ARBA00022448"/>
    </source>
</evidence>
<keyword evidence="3" id="KW-0813">Transport</keyword>
<dbReference type="EMBL" id="JAUSSU010000008">
    <property type="protein sequence ID" value="MDQ0114494.1"/>
    <property type="molecule type" value="Genomic_DNA"/>
</dbReference>
<dbReference type="RefSeq" id="WP_307205863.1">
    <property type="nucleotide sequence ID" value="NZ_JAUSSU010000008.1"/>
</dbReference>
<evidence type="ECO:0000256" key="2">
    <source>
        <dbReference type="ARBA" id="ARBA00007998"/>
    </source>
</evidence>
<protein>
    <submittedName>
        <fullName evidence="9">Spore germination protein KB</fullName>
    </submittedName>
</protein>
<keyword evidence="10" id="KW-1185">Reference proteome</keyword>
<dbReference type="NCBIfam" id="TIGR00912">
    <property type="entry name" value="2A0309"/>
    <property type="match status" value="1"/>
</dbReference>
<evidence type="ECO:0000256" key="6">
    <source>
        <dbReference type="ARBA" id="ARBA00022989"/>
    </source>
</evidence>
<keyword evidence="4" id="KW-0309">Germination</keyword>
<comment type="caution">
    <text evidence="9">The sequence shown here is derived from an EMBL/GenBank/DDBJ whole genome shotgun (WGS) entry which is preliminary data.</text>
</comment>
<feature type="transmembrane region" description="Helical" evidence="8">
    <location>
        <begin position="84"/>
        <end position="107"/>
    </location>
</feature>
<feature type="transmembrane region" description="Helical" evidence="8">
    <location>
        <begin position="40"/>
        <end position="63"/>
    </location>
</feature>
<dbReference type="PANTHER" id="PTHR34975">
    <property type="entry name" value="SPORE GERMINATION PROTEIN A2"/>
    <property type="match status" value="1"/>
</dbReference>
<keyword evidence="6 8" id="KW-1133">Transmembrane helix</keyword>
<evidence type="ECO:0000256" key="8">
    <source>
        <dbReference type="SAM" id="Phobius"/>
    </source>
</evidence>
<feature type="transmembrane region" description="Helical" evidence="8">
    <location>
        <begin position="228"/>
        <end position="250"/>
    </location>
</feature>
<dbReference type="Pfam" id="PF03845">
    <property type="entry name" value="Spore_permease"/>
    <property type="match status" value="1"/>
</dbReference>
<evidence type="ECO:0000256" key="7">
    <source>
        <dbReference type="ARBA" id="ARBA00023136"/>
    </source>
</evidence>
<evidence type="ECO:0000256" key="5">
    <source>
        <dbReference type="ARBA" id="ARBA00022692"/>
    </source>
</evidence>
<feature type="transmembrane region" description="Helical" evidence="8">
    <location>
        <begin position="276"/>
        <end position="300"/>
    </location>
</feature>
<keyword evidence="7 8" id="KW-0472">Membrane</keyword>
<keyword evidence="5 8" id="KW-0812">Transmembrane</keyword>
<evidence type="ECO:0000256" key="1">
    <source>
        <dbReference type="ARBA" id="ARBA00004141"/>
    </source>
</evidence>
<feature type="transmembrane region" description="Helical" evidence="8">
    <location>
        <begin position="119"/>
        <end position="138"/>
    </location>
</feature>
<feature type="transmembrane region" description="Helical" evidence="8">
    <location>
        <begin position="340"/>
        <end position="363"/>
    </location>
</feature>
<evidence type="ECO:0000313" key="10">
    <source>
        <dbReference type="Proteomes" id="UP001229346"/>
    </source>
</evidence>
<reference evidence="9 10" key="1">
    <citation type="submission" date="2023-07" db="EMBL/GenBank/DDBJ databases">
        <title>Sorghum-associated microbial communities from plants grown in Nebraska, USA.</title>
        <authorList>
            <person name="Schachtman D."/>
        </authorList>
    </citation>
    <scope>NUCLEOTIDE SEQUENCE [LARGE SCALE GENOMIC DNA]</scope>
    <source>
        <strain evidence="9 10">CC482</strain>
    </source>
</reference>
<feature type="transmembrane region" description="Helical" evidence="8">
    <location>
        <begin position="184"/>
        <end position="208"/>
    </location>
</feature>
<dbReference type="Proteomes" id="UP001229346">
    <property type="component" value="Unassembled WGS sequence"/>
</dbReference>
<comment type="subcellular location">
    <subcellularLocation>
        <location evidence="1">Membrane</location>
        <topology evidence="1">Multi-pass membrane protein</topology>
    </subcellularLocation>
</comment>
<accession>A0ABT9U7Q8</accession>
<gene>
    <name evidence="9" type="ORF">J2T15_003950</name>
</gene>
<dbReference type="InterPro" id="IPR004761">
    <property type="entry name" value="Spore_GerAB"/>
</dbReference>
<feature type="transmembrane region" description="Helical" evidence="8">
    <location>
        <begin position="12"/>
        <end position="34"/>
    </location>
</feature>
<feature type="transmembrane region" description="Helical" evidence="8">
    <location>
        <begin position="312"/>
        <end position="328"/>
    </location>
</feature>
<evidence type="ECO:0000313" key="9">
    <source>
        <dbReference type="EMBL" id="MDQ0114494.1"/>
    </source>
</evidence>
<proteinExistence type="inferred from homology"/>
<dbReference type="PANTHER" id="PTHR34975:SF2">
    <property type="entry name" value="SPORE GERMINATION PROTEIN A2"/>
    <property type="match status" value="1"/>
</dbReference>
<feature type="transmembrane region" description="Helical" evidence="8">
    <location>
        <begin position="145"/>
        <end position="164"/>
    </location>
</feature>
<name>A0ABT9U7Q8_PAEHA</name>
<sequence length="368" mass="41073">MDKPETISAQQLGVLFFTFMTGSSIINIPAPLIGKADNGALLSLLISGAMGMALLGCMLYLHARFPAMSFVEYSRKLIGVWPTIIISLLPLSFMMHMLTAIVLDIGLFMRSSMLRETPIYAFTSLIYMVSALTVRAGLEVMARMFTIIMVLVVLFVSAVLLLAVENYNPGFLVPIMPEGIQPVLNGAFFTFGFPYAEVFLFAMLFHFVRKQSNKQANSGLNRHMFLSLLMNILTLCISTACTIMLFGPLAGIKKYSLYELARTVEVQEIITRIESVIGMSLIAGSYMKTTITLFVLCLYVTHLFKLKDYRTIVMPITLIAFLNTLVGFESDMQWVEIVSIVHPVWDTFAFAVPLLLITVIAAFRKRTN</sequence>